<dbReference type="Proteomes" id="UP000887565">
    <property type="component" value="Unplaced"/>
</dbReference>
<evidence type="ECO:0000259" key="3">
    <source>
        <dbReference type="PROSITE" id="PS51462"/>
    </source>
</evidence>
<evidence type="ECO:0000313" key="5">
    <source>
        <dbReference type="WBParaSite" id="nRc.2.0.1.t08024-RA"/>
    </source>
</evidence>
<sequence length="286" mass="32655">MDSWETTIFDFLRQELDISLAPDIIFKKTEQLLVRRNLVYVGVGVIFRKNGDKLEILLTQEAREDCKYSWYLPAGRVEPAETLEEGMMREVQEETGLSCQSFESLGASWFDVDDVLHVRNPKLRCEDILPLIAIGKERFSVEKAVLAAHIPRSTASLLCRVCCYRRLNDNKFELLLRTVGSRTKLPVVEFSVDCHIPKVVFYLLNQVFGLDQVSLNEIKVISVECSPKPVGRNDGFCLTLLCDLRENDDRLNVSLDGRKAGYSIQDVNSQDIISRIESWIQFGCKI</sequence>
<reference evidence="5" key="1">
    <citation type="submission" date="2022-11" db="UniProtKB">
        <authorList>
            <consortium name="WormBaseParasite"/>
        </authorList>
    </citation>
    <scope>IDENTIFICATION</scope>
</reference>
<proteinExistence type="inferred from homology"/>
<evidence type="ECO:0000256" key="2">
    <source>
        <dbReference type="RuleBase" id="RU003476"/>
    </source>
</evidence>
<feature type="domain" description="Nudix hydrolase" evidence="3">
    <location>
        <begin position="38"/>
        <end position="161"/>
    </location>
</feature>
<dbReference type="InterPro" id="IPR000086">
    <property type="entry name" value="NUDIX_hydrolase_dom"/>
</dbReference>
<accession>A0A915I3L7</accession>
<dbReference type="PANTHER" id="PTHR22769:SF56">
    <property type="entry name" value="8-OXO-DGDP PHOSPHATASE NUDT18"/>
    <property type="match status" value="1"/>
</dbReference>
<dbReference type="WBParaSite" id="nRc.2.0.1.t08024-RA">
    <property type="protein sequence ID" value="nRc.2.0.1.t08024-RA"/>
    <property type="gene ID" value="nRc.2.0.1.g08024"/>
</dbReference>
<comment type="similarity">
    <text evidence="2">Belongs to the Nudix hydrolase family.</text>
</comment>
<evidence type="ECO:0000313" key="4">
    <source>
        <dbReference type="Proteomes" id="UP000887565"/>
    </source>
</evidence>
<dbReference type="InterPro" id="IPR020476">
    <property type="entry name" value="Nudix_hydrolase"/>
</dbReference>
<dbReference type="InterPro" id="IPR020084">
    <property type="entry name" value="NUDIX_hydrolase_CS"/>
</dbReference>
<keyword evidence="4" id="KW-1185">Reference proteome</keyword>
<dbReference type="Gene3D" id="3.90.79.10">
    <property type="entry name" value="Nucleoside Triphosphate Pyrophosphohydrolase"/>
    <property type="match status" value="1"/>
</dbReference>
<dbReference type="OMA" id="QEAREDC"/>
<dbReference type="GO" id="GO:0044715">
    <property type="term" value="F:8-oxo-dGDP phosphatase activity"/>
    <property type="evidence" value="ECO:0007669"/>
    <property type="project" value="TreeGrafter"/>
</dbReference>
<evidence type="ECO:0000256" key="1">
    <source>
        <dbReference type="ARBA" id="ARBA00022801"/>
    </source>
</evidence>
<dbReference type="PROSITE" id="PS00893">
    <property type="entry name" value="NUDIX_BOX"/>
    <property type="match status" value="1"/>
</dbReference>
<protein>
    <submittedName>
        <fullName evidence="5">Nudix hydrolase domain-containing protein</fullName>
    </submittedName>
</protein>
<dbReference type="PANTHER" id="PTHR22769">
    <property type="entry name" value="MUTT/NUDIX HYDROLASE"/>
    <property type="match status" value="1"/>
</dbReference>
<organism evidence="4 5">
    <name type="scientific">Romanomermis culicivorax</name>
    <name type="common">Nematode worm</name>
    <dbReference type="NCBI Taxonomy" id="13658"/>
    <lineage>
        <taxon>Eukaryota</taxon>
        <taxon>Metazoa</taxon>
        <taxon>Ecdysozoa</taxon>
        <taxon>Nematoda</taxon>
        <taxon>Enoplea</taxon>
        <taxon>Dorylaimia</taxon>
        <taxon>Mermithida</taxon>
        <taxon>Mermithoidea</taxon>
        <taxon>Mermithidae</taxon>
        <taxon>Romanomermis</taxon>
    </lineage>
</organism>
<dbReference type="PRINTS" id="PR00502">
    <property type="entry name" value="NUDIXFAMILY"/>
</dbReference>
<keyword evidence="1 2" id="KW-0378">Hydrolase</keyword>
<dbReference type="AlphaFoldDB" id="A0A915I3L7"/>
<dbReference type="InterPro" id="IPR015797">
    <property type="entry name" value="NUDIX_hydrolase-like_dom_sf"/>
</dbReference>
<dbReference type="SUPFAM" id="SSF55811">
    <property type="entry name" value="Nudix"/>
    <property type="match status" value="1"/>
</dbReference>
<dbReference type="PROSITE" id="PS51462">
    <property type="entry name" value="NUDIX"/>
    <property type="match status" value="1"/>
</dbReference>
<dbReference type="GO" id="GO:0044716">
    <property type="term" value="F:8-oxo-GDP phosphatase activity"/>
    <property type="evidence" value="ECO:0007669"/>
    <property type="project" value="TreeGrafter"/>
</dbReference>
<name>A0A915I3L7_ROMCU</name>
<dbReference type="Pfam" id="PF00293">
    <property type="entry name" value="NUDIX"/>
    <property type="match status" value="1"/>
</dbReference>